<feature type="compositionally biased region" description="Acidic residues" evidence="6">
    <location>
        <begin position="37"/>
        <end position="51"/>
    </location>
</feature>
<dbReference type="AlphaFoldDB" id="A0AAN7TDA7"/>
<reference evidence="7" key="1">
    <citation type="submission" date="2023-08" db="EMBL/GenBank/DDBJ databases">
        <title>Black Yeasts Isolated from many extreme environments.</title>
        <authorList>
            <person name="Coleine C."/>
            <person name="Stajich J.E."/>
            <person name="Selbmann L."/>
        </authorList>
    </citation>
    <scope>NUCLEOTIDE SEQUENCE</scope>
    <source>
        <strain evidence="7">CCFEE 5401</strain>
    </source>
</reference>
<dbReference type="PANTHER" id="PTHR19865:SF0">
    <property type="entry name" value="U3 SMALL NUCLEOLAR RNA-INTERACTING PROTEIN 2"/>
    <property type="match status" value="1"/>
</dbReference>
<dbReference type="PROSITE" id="PS00678">
    <property type="entry name" value="WD_REPEATS_1"/>
    <property type="match status" value="1"/>
</dbReference>
<gene>
    <name evidence="7" type="ORF">LTR62_006581</name>
</gene>
<dbReference type="PROSITE" id="PS50082">
    <property type="entry name" value="WD_REPEATS_2"/>
    <property type="match status" value="3"/>
</dbReference>
<feature type="repeat" description="WD" evidence="5">
    <location>
        <begin position="258"/>
        <end position="299"/>
    </location>
</feature>
<dbReference type="GO" id="GO:0034511">
    <property type="term" value="F:U3 snoRNA binding"/>
    <property type="evidence" value="ECO:0007669"/>
    <property type="project" value="InterPro"/>
</dbReference>
<dbReference type="InterPro" id="IPR020472">
    <property type="entry name" value="WD40_PAC1"/>
</dbReference>
<comment type="caution">
    <text evidence="7">The sequence shown here is derived from an EMBL/GenBank/DDBJ whole genome shotgun (WGS) entry which is preliminary data.</text>
</comment>
<evidence type="ECO:0000256" key="3">
    <source>
        <dbReference type="ARBA" id="ARBA00022737"/>
    </source>
</evidence>
<feature type="region of interest" description="Disordered" evidence="6">
    <location>
        <begin position="342"/>
        <end position="367"/>
    </location>
</feature>
<evidence type="ECO:0000256" key="5">
    <source>
        <dbReference type="PROSITE-ProRule" id="PRU00221"/>
    </source>
</evidence>
<sequence length="626" mass="68257">MSSFFTLPASERKRKRSQVSEKADGRSAAPARRQEQPDEEISGSEGSDEEAGAGRNGGFFEESEDEDEEYQTEDPAAKRIRLAEQYLLNTQREVLDDAGFDAADVDKENLQRRMGDRLKEDTAESKGRLYRWIADDFDWGRAEQRVARTDGRSMTGLAMQANFVYTVDKDMSISKWVVPTHEIPTTDGKQVGRPRNKPKRARYTRGNRKGKNDRDALHHSSAILCIAASQDGKFLATGGADKRLIVWDATTLTPLKSFTQHRDAVTSLAFRRGTNQLFSASRDRTVKIWSLDELAYVETLFGHQDEVVDVSALAEEKCVTVGARDRTARHWKVVEESQLVFRGGGAPGRNKHDRSAENGAALPEPKAYNEGSIDRVTCIDDETFVTGSDNGSLSLWSLHKKKPLFTFALAHGLEPLLPVEQLSAEEYPVAATVQGDPQPRSVTALKAIPFSNVFVSGSSEGAVRVWKVSEDKRRIEALGSVGCSSAAPVPVELPLELLLPGTPIPASPGAQLSREMQVAISLSSTQQETGEVVAALAPPVRGDVALGMISDLAITLRGPRGEDGILIAAAVGREDRLGAWRRTGRDGKAGRRNGLVVFEVPRVIVGGVNGDEMGEGEGEVQDPGIE</sequence>
<accession>A0AAN7TDA7</accession>
<feature type="repeat" description="WD" evidence="5">
    <location>
        <begin position="442"/>
        <end position="476"/>
    </location>
</feature>
<proteinExistence type="predicted"/>
<dbReference type="EMBL" id="JAVRRL010000059">
    <property type="protein sequence ID" value="KAK5109741.1"/>
    <property type="molecule type" value="Genomic_DNA"/>
</dbReference>
<keyword evidence="4" id="KW-0539">Nucleus</keyword>
<evidence type="ECO:0000313" key="8">
    <source>
        <dbReference type="Proteomes" id="UP001310890"/>
    </source>
</evidence>
<dbReference type="PROSITE" id="PS50294">
    <property type="entry name" value="WD_REPEATS_REGION"/>
    <property type="match status" value="2"/>
</dbReference>
<feature type="region of interest" description="Disordered" evidence="6">
    <location>
        <begin position="183"/>
        <end position="215"/>
    </location>
</feature>
<keyword evidence="3" id="KW-0677">Repeat</keyword>
<dbReference type="InterPro" id="IPR015943">
    <property type="entry name" value="WD40/YVTN_repeat-like_dom_sf"/>
</dbReference>
<dbReference type="Proteomes" id="UP001310890">
    <property type="component" value="Unassembled WGS sequence"/>
</dbReference>
<evidence type="ECO:0000256" key="6">
    <source>
        <dbReference type="SAM" id="MobiDB-lite"/>
    </source>
</evidence>
<dbReference type="Gene3D" id="2.130.10.10">
    <property type="entry name" value="YVTN repeat-like/Quinoprotein amine dehydrogenase"/>
    <property type="match status" value="1"/>
</dbReference>
<name>A0AAN7TDA7_9PEZI</name>
<dbReference type="SUPFAM" id="SSF50978">
    <property type="entry name" value="WD40 repeat-like"/>
    <property type="match status" value="1"/>
</dbReference>
<dbReference type="Pfam" id="PF00400">
    <property type="entry name" value="WD40"/>
    <property type="match status" value="5"/>
</dbReference>
<evidence type="ECO:0008006" key="9">
    <source>
        <dbReference type="Google" id="ProtNLM"/>
    </source>
</evidence>
<evidence type="ECO:0000256" key="1">
    <source>
        <dbReference type="ARBA" id="ARBA00004123"/>
    </source>
</evidence>
<evidence type="ECO:0000256" key="4">
    <source>
        <dbReference type="ARBA" id="ARBA00023242"/>
    </source>
</evidence>
<evidence type="ECO:0000256" key="2">
    <source>
        <dbReference type="ARBA" id="ARBA00022574"/>
    </source>
</evidence>
<keyword evidence="2 5" id="KW-0853">WD repeat</keyword>
<feature type="compositionally biased region" description="Acidic residues" evidence="6">
    <location>
        <begin position="61"/>
        <end position="72"/>
    </location>
</feature>
<dbReference type="SMART" id="SM00320">
    <property type="entry name" value="WD40"/>
    <property type="match status" value="5"/>
</dbReference>
<dbReference type="InterPro" id="IPR001680">
    <property type="entry name" value="WD40_rpt"/>
</dbReference>
<dbReference type="InterPro" id="IPR019775">
    <property type="entry name" value="WD40_repeat_CS"/>
</dbReference>
<dbReference type="PANTHER" id="PTHR19865">
    <property type="entry name" value="U3 SMALL NUCLEOLAR RNA INTERACTING PROTEIN 2"/>
    <property type="match status" value="1"/>
</dbReference>
<feature type="repeat" description="WD" evidence="5">
    <location>
        <begin position="216"/>
        <end position="257"/>
    </location>
</feature>
<dbReference type="GO" id="GO:0032040">
    <property type="term" value="C:small-subunit processome"/>
    <property type="evidence" value="ECO:0007669"/>
    <property type="project" value="TreeGrafter"/>
</dbReference>
<feature type="compositionally biased region" description="Basic residues" evidence="6">
    <location>
        <begin position="192"/>
        <end position="209"/>
    </location>
</feature>
<dbReference type="InterPro" id="IPR039241">
    <property type="entry name" value="Rrp9-like"/>
</dbReference>
<organism evidence="7 8">
    <name type="scientific">Meristemomyces frigidus</name>
    <dbReference type="NCBI Taxonomy" id="1508187"/>
    <lineage>
        <taxon>Eukaryota</taxon>
        <taxon>Fungi</taxon>
        <taxon>Dikarya</taxon>
        <taxon>Ascomycota</taxon>
        <taxon>Pezizomycotina</taxon>
        <taxon>Dothideomycetes</taxon>
        <taxon>Dothideomycetidae</taxon>
        <taxon>Mycosphaerellales</taxon>
        <taxon>Teratosphaeriaceae</taxon>
        <taxon>Meristemomyces</taxon>
    </lineage>
</organism>
<dbReference type="PRINTS" id="PR00320">
    <property type="entry name" value="GPROTEINBRPT"/>
</dbReference>
<protein>
    <recommendedName>
        <fullName evidence="9">WD40 repeat-like protein</fullName>
    </recommendedName>
</protein>
<feature type="region of interest" description="Disordered" evidence="6">
    <location>
        <begin position="1"/>
        <end position="77"/>
    </location>
</feature>
<dbReference type="InterPro" id="IPR036322">
    <property type="entry name" value="WD40_repeat_dom_sf"/>
</dbReference>
<comment type="subcellular location">
    <subcellularLocation>
        <location evidence="1">Nucleus</location>
    </subcellularLocation>
</comment>
<evidence type="ECO:0000313" key="7">
    <source>
        <dbReference type="EMBL" id="KAK5109741.1"/>
    </source>
</evidence>